<comment type="caution">
    <text evidence="1">The sequence shown here is derived from an EMBL/GenBank/DDBJ whole genome shotgun (WGS) entry which is preliminary data.</text>
</comment>
<evidence type="ECO:0008006" key="3">
    <source>
        <dbReference type="Google" id="ProtNLM"/>
    </source>
</evidence>
<gene>
    <name evidence="1" type="ORF">ACFFHW_09410</name>
</gene>
<name>A0ABV6G3W2_9GAMM</name>
<proteinExistence type="predicted"/>
<sequence length="46" mass="5388">MSRRQIARESGIHNSMVSRKLRQNATASGYDLKWAQPYSDHRRRTA</sequence>
<dbReference type="EMBL" id="JBHLVX010000037">
    <property type="protein sequence ID" value="MFC0268198.1"/>
    <property type="molecule type" value="Genomic_DNA"/>
</dbReference>
<reference evidence="1 2" key="1">
    <citation type="submission" date="2024-09" db="EMBL/GenBank/DDBJ databases">
        <authorList>
            <person name="Sun Q."/>
            <person name="Mori K."/>
        </authorList>
    </citation>
    <scope>NUCLEOTIDE SEQUENCE [LARGE SCALE GENOMIC DNA]</scope>
    <source>
        <strain evidence="1 2">CCM 7415</strain>
    </source>
</reference>
<evidence type="ECO:0000313" key="2">
    <source>
        <dbReference type="Proteomes" id="UP001589814"/>
    </source>
</evidence>
<protein>
    <recommendedName>
        <fullName evidence="3">Transposase IS30-like HTH domain-containing protein</fullName>
    </recommendedName>
</protein>
<dbReference type="Proteomes" id="UP001589814">
    <property type="component" value="Unassembled WGS sequence"/>
</dbReference>
<accession>A0ABV6G3W2</accession>
<organism evidence="1 2">
    <name type="scientific">Kushneria aurantia</name>
    <dbReference type="NCBI Taxonomy" id="504092"/>
    <lineage>
        <taxon>Bacteria</taxon>
        <taxon>Pseudomonadati</taxon>
        <taxon>Pseudomonadota</taxon>
        <taxon>Gammaproteobacteria</taxon>
        <taxon>Oceanospirillales</taxon>
        <taxon>Halomonadaceae</taxon>
        <taxon>Kushneria</taxon>
    </lineage>
</organism>
<evidence type="ECO:0000313" key="1">
    <source>
        <dbReference type="EMBL" id="MFC0268198.1"/>
    </source>
</evidence>
<keyword evidence="2" id="KW-1185">Reference proteome</keyword>
<dbReference type="RefSeq" id="WP_019953177.1">
    <property type="nucleotide sequence ID" value="NZ_JBHLVX010000037.1"/>
</dbReference>